<dbReference type="GO" id="GO:0016787">
    <property type="term" value="F:hydrolase activity"/>
    <property type="evidence" value="ECO:0007669"/>
    <property type="project" value="UniProtKB-KW"/>
</dbReference>
<dbReference type="Gene3D" id="3.40.50.1820">
    <property type="entry name" value="alpha/beta hydrolase"/>
    <property type="match status" value="1"/>
</dbReference>
<reference evidence="1 2" key="1">
    <citation type="submission" date="2018-06" db="EMBL/GenBank/DDBJ databases">
        <title>Genome sequencing of Oceanotoga sp. sy52.</title>
        <authorList>
            <person name="Mori K."/>
        </authorList>
    </citation>
    <scope>NUCLEOTIDE SEQUENCE [LARGE SCALE GENOMIC DNA]</scope>
    <source>
        <strain evidence="2">sy52</strain>
    </source>
</reference>
<dbReference type="AlphaFoldDB" id="A0A7G1G7D0"/>
<dbReference type="RefSeq" id="WP_190615852.1">
    <property type="nucleotide sequence ID" value="NZ_AP018712.1"/>
</dbReference>
<evidence type="ECO:0000313" key="2">
    <source>
        <dbReference type="Proteomes" id="UP000516361"/>
    </source>
</evidence>
<dbReference type="InterPro" id="IPR029058">
    <property type="entry name" value="AB_hydrolase_fold"/>
</dbReference>
<keyword evidence="2" id="KW-1185">Reference proteome</keyword>
<dbReference type="EMBL" id="AP018712">
    <property type="protein sequence ID" value="BBE30783.1"/>
    <property type="molecule type" value="Genomic_DNA"/>
</dbReference>
<dbReference type="KEGG" id="ocy:OSSY52_09240"/>
<protein>
    <submittedName>
        <fullName evidence="1">Alpha/beta hydrolase</fullName>
    </submittedName>
</protein>
<dbReference type="SUPFAM" id="SSF53474">
    <property type="entry name" value="alpha/beta-Hydrolases"/>
    <property type="match status" value="1"/>
</dbReference>
<dbReference type="Proteomes" id="UP000516361">
    <property type="component" value="Chromosome"/>
</dbReference>
<proteinExistence type="predicted"/>
<dbReference type="InParanoid" id="A0A7G1G7D0"/>
<name>A0A7G1G7D0_9BACT</name>
<evidence type="ECO:0000313" key="1">
    <source>
        <dbReference type="EMBL" id="BBE30783.1"/>
    </source>
</evidence>
<keyword evidence="1" id="KW-0378">Hydrolase</keyword>
<sequence length="334" mass="39111">MKIDFNYEKQKIKYISGYIFKGRHYRCDYIRFPTLYRNPAIGTETVEIYNYKPKEKSSASVLILHGLGSANIKFLLWMGSHLASVDINATILILPGNYTRVDNKSVSGRNYLWPQMNVMKQFWENSVVDVMSTIDFLEQENLWKKDNNCVLGYCLGGMVSTITSAFDKRIKDLILMTVGGHLPSIMYDSPATKFIRRLIKKGFKSDYNLSEPEKMFDIYEKQFQIVKYMTANEIITSNEIHPLFKIDPLSYAHLLDANRVTFIEAIFDRTLSRKSRKKLLKEFKKSNHYLIPIGHVSWLPFQYMLAQYIMNKLNIKDLKLKARLLEKQKIDEEF</sequence>
<organism evidence="1 2">
    <name type="scientific">Tepiditoga spiralis</name>
    <dbReference type="NCBI Taxonomy" id="2108365"/>
    <lineage>
        <taxon>Bacteria</taxon>
        <taxon>Thermotogati</taxon>
        <taxon>Thermotogota</taxon>
        <taxon>Thermotogae</taxon>
        <taxon>Petrotogales</taxon>
        <taxon>Petrotogaceae</taxon>
        <taxon>Tepiditoga</taxon>
    </lineage>
</organism>
<gene>
    <name evidence="1" type="ORF">OSSY52_09240</name>
</gene>
<accession>A0A7G1G7D0</accession>